<dbReference type="InParanoid" id="E3J4N8"/>
<feature type="region of interest" description="Disordered" evidence="3">
    <location>
        <begin position="304"/>
        <end position="325"/>
    </location>
</feature>
<keyword evidence="1" id="KW-0949">S-adenosyl-L-methionine</keyword>
<dbReference type="KEGG" id="fri:FraEuI1c_6318"/>
<dbReference type="InterPro" id="IPR046469">
    <property type="entry name" value="SAM_HAT_N"/>
</dbReference>
<organism evidence="6 7">
    <name type="scientific">Pseudofrankia inefficax (strain DSM 45817 / CECT 9037 / DDB 130130 / EuI1c)</name>
    <name type="common">Frankia inefficax</name>
    <dbReference type="NCBI Taxonomy" id="298654"/>
    <lineage>
        <taxon>Bacteria</taxon>
        <taxon>Bacillati</taxon>
        <taxon>Actinomycetota</taxon>
        <taxon>Actinomycetes</taxon>
        <taxon>Frankiales</taxon>
        <taxon>Frankiaceae</taxon>
        <taxon>Pseudofrankia</taxon>
    </lineage>
</organism>
<dbReference type="Proteomes" id="UP000002484">
    <property type="component" value="Chromosome"/>
</dbReference>
<comment type="similarity">
    <text evidence="2">Belongs to the SAM hydrolase / SAM-dependent halogenase family.</text>
</comment>
<dbReference type="SUPFAM" id="SSF101852">
    <property type="entry name" value="Bacterial fluorinating enzyme, C-terminal domain"/>
    <property type="match status" value="1"/>
</dbReference>
<accession>E3J4N8</accession>
<evidence type="ECO:0000313" key="7">
    <source>
        <dbReference type="Proteomes" id="UP000002484"/>
    </source>
</evidence>
<gene>
    <name evidence="6" type="ordered locus">FraEuI1c_6318</name>
</gene>
<feature type="domain" description="S-adenosyl-l-methionine hydroxide adenosyltransferase N-terminal" evidence="4">
    <location>
        <begin position="24"/>
        <end position="89"/>
    </location>
</feature>
<reference evidence="6 7" key="1">
    <citation type="submission" date="2010-10" db="EMBL/GenBank/DDBJ databases">
        <title>Complete sequence of Frankia sp. EuI1c.</title>
        <authorList>
            <consortium name="US DOE Joint Genome Institute"/>
            <person name="Lucas S."/>
            <person name="Copeland A."/>
            <person name="Lapidus A."/>
            <person name="Cheng J.-F."/>
            <person name="Bruce D."/>
            <person name="Goodwin L."/>
            <person name="Pitluck S."/>
            <person name="Chertkov O."/>
            <person name="Detter J.C."/>
            <person name="Han C."/>
            <person name="Tapia R."/>
            <person name="Land M."/>
            <person name="Hauser L."/>
            <person name="Jeffries C."/>
            <person name="Kyrpides N."/>
            <person name="Ivanova N."/>
            <person name="Mikhailova N."/>
            <person name="Beauchemin N."/>
            <person name="Sen A."/>
            <person name="Sur S.A."/>
            <person name="Gtari M."/>
            <person name="Wall L."/>
            <person name="Tisa L."/>
            <person name="Woyke T."/>
        </authorList>
    </citation>
    <scope>NUCLEOTIDE SEQUENCE [LARGE SCALE GENOMIC DNA]</scope>
    <source>
        <strain evidence="7">DSM 45817 / CECT 9037 / EuI1c</strain>
    </source>
</reference>
<dbReference type="OrthoDB" id="9792195at2"/>
<dbReference type="PANTHER" id="PTHR35092:SF1">
    <property type="entry name" value="CHLORINASE MJ1651"/>
    <property type="match status" value="1"/>
</dbReference>
<evidence type="ECO:0000259" key="4">
    <source>
        <dbReference type="Pfam" id="PF01887"/>
    </source>
</evidence>
<dbReference type="InterPro" id="IPR023227">
    <property type="entry name" value="SAM_OH_AdoTrfase_C_sf"/>
</dbReference>
<dbReference type="Pfam" id="PF01887">
    <property type="entry name" value="SAM_HAT_N"/>
    <property type="match status" value="2"/>
</dbReference>
<dbReference type="InterPro" id="IPR002747">
    <property type="entry name" value="SAM_OH_AdoTrfase"/>
</dbReference>
<dbReference type="EMBL" id="CP002299">
    <property type="protein sequence ID" value="ADP84302.1"/>
    <property type="molecule type" value="Genomic_DNA"/>
</dbReference>
<evidence type="ECO:0000256" key="2">
    <source>
        <dbReference type="ARBA" id="ARBA00024035"/>
    </source>
</evidence>
<proteinExistence type="inferred from homology"/>
<dbReference type="SUPFAM" id="SSF102522">
    <property type="entry name" value="Bacterial fluorinating enzyme, N-terminal domain"/>
    <property type="match status" value="1"/>
</dbReference>
<evidence type="ECO:0000256" key="3">
    <source>
        <dbReference type="SAM" id="MobiDB-lite"/>
    </source>
</evidence>
<dbReference type="InterPro" id="IPR023228">
    <property type="entry name" value="SAM_OH_AdoTrfase_N_sf"/>
</dbReference>
<feature type="domain" description="S-adenosyl-l-methionine hydroxide adenosyltransferase C-terminal" evidence="5">
    <location>
        <begin position="215"/>
        <end position="301"/>
    </location>
</feature>
<feature type="compositionally biased region" description="Low complexity" evidence="3">
    <location>
        <begin position="311"/>
        <end position="325"/>
    </location>
</feature>
<evidence type="ECO:0000313" key="6">
    <source>
        <dbReference type="EMBL" id="ADP84302.1"/>
    </source>
</evidence>
<keyword evidence="7" id="KW-1185">Reference proteome</keyword>
<dbReference type="Gene3D" id="3.40.50.10790">
    <property type="entry name" value="S-adenosyl-l-methionine hydroxide adenosyltransferase, N-terminal"/>
    <property type="match status" value="1"/>
</dbReference>
<dbReference type="Pfam" id="PF20257">
    <property type="entry name" value="SAM_HAT_C"/>
    <property type="match status" value="1"/>
</dbReference>
<feature type="domain" description="S-adenosyl-l-methionine hydroxide adenosyltransferase N-terminal" evidence="4">
    <location>
        <begin position="113"/>
        <end position="189"/>
    </location>
</feature>
<dbReference type="HOGENOM" id="CLU_059734_1_0_11"/>
<evidence type="ECO:0000256" key="1">
    <source>
        <dbReference type="ARBA" id="ARBA00022691"/>
    </source>
</evidence>
<dbReference type="AlphaFoldDB" id="E3J4N8"/>
<name>E3J4N8_PSEI1</name>
<sequence>MTSSEASTGIAAGAGDGARPAGWINFLSDYGLDDTCVGVVHGVIARHAPGARVVDVCHAVAPQDIEHGAGLLADSVCYLPVGVHLAVVERLDVAVGGAQARPEGRPEGRPAATATRGVAIRAADGSTFVAPDNGLTSLAWDILGGVTAAHEISNPALWLPLPSVVFRGRDVYAPVAARLAAGLALAEVGPRIDAESLVRLTRPGCVVDEDHLHAQVLAVDHFGNLSLNVTRQDLEAAGVLLGDDVEIRAAGRQHLLPFTHTYGDVPVGQAALCEDALRRVMLAVNCGRAGDLLRLRRGDAVVIGQPPREPGSATASGSAVGAGAAGRPASVVSLPALT</sequence>
<dbReference type="InterPro" id="IPR046470">
    <property type="entry name" value="SAM_HAT_C"/>
</dbReference>
<dbReference type="eggNOG" id="COG1912">
    <property type="taxonomic scope" value="Bacteria"/>
</dbReference>
<dbReference type="PANTHER" id="PTHR35092">
    <property type="entry name" value="CHLORINASE MJ1651"/>
    <property type="match status" value="1"/>
</dbReference>
<protein>
    <recommendedName>
        <fullName evidence="8">SAM-dependent chlorinase/fluorinase</fullName>
    </recommendedName>
</protein>
<evidence type="ECO:0000259" key="5">
    <source>
        <dbReference type="Pfam" id="PF20257"/>
    </source>
</evidence>
<evidence type="ECO:0008006" key="8">
    <source>
        <dbReference type="Google" id="ProtNLM"/>
    </source>
</evidence>
<dbReference type="RefSeq" id="WP_013427415.1">
    <property type="nucleotide sequence ID" value="NC_014666.1"/>
</dbReference>
<dbReference type="Gene3D" id="2.40.30.90">
    <property type="entry name" value="Bacterial fluorinating enzyme like"/>
    <property type="match status" value="1"/>
</dbReference>